<evidence type="ECO:0000313" key="2">
    <source>
        <dbReference type="EMBL" id="UJO14792.1"/>
    </source>
</evidence>
<reference evidence="2" key="2">
    <citation type="journal article" date="2022" name="Microb. Genom.">
        <title>A chromosome-scale genome assembly of the tomato pathogen Cladosporium fulvum reveals a compartmentalized genome architecture and the presence of a dispensable chromosome.</title>
        <authorList>
            <person name="Zaccaron A.Z."/>
            <person name="Chen L.H."/>
            <person name="Samaras A."/>
            <person name="Stergiopoulos I."/>
        </authorList>
    </citation>
    <scope>NUCLEOTIDE SEQUENCE</scope>
    <source>
        <strain evidence="2">Race5_Kim</strain>
    </source>
</reference>
<proteinExistence type="predicted"/>
<evidence type="ECO:0000313" key="3">
    <source>
        <dbReference type="Proteomes" id="UP000756132"/>
    </source>
</evidence>
<organism evidence="2 3">
    <name type="scientific">Passalora fulva</name>
    <name type="common">Tomato leaf mold</name>
    <name type="synonym">Cladosporium fulvum</name>
    <dbReference type="NCBI Taxonomy" id="5499"/>
    <lineage>
        <taxon>Eukaryota</taxon>
        <taxon>Fungi</taxon>
        <taxon>Dikarya</taxon>
        <taxon>Ascomycota</taxon>
        <taxon>Pezizomycotina</taxon>
        <taxon>Dothideomycetes</taxon>
        <taxon>Dothideomycetidae</taxon>
        <taxon>Mycosphaerellales</taxon>
        <taxon>Mycosphaerellaceae</taxon>
        <taxon>Fulvia</taxon>
    </lineage>
</organism>
<dbReference type="EMBL" id="CP090165">
    <property type="protein sequence ID" value="UJO14792.1"/>
    <property type="molecule type" value="Genomic_DNA"/>
</dbReference>
<dbReference type="Proteomes" id="UP000756132">
    <property type="component" value="Chromosome 3"/>
</dbReference>
<dbReference type="GeneID" id="71988438"/>
<keyword evidence="3" id="KW-1185">Reference proteome</keyword>
<protein>
    <submittedName>
        <fullName evidence="2">Uncharacterized protein</fullName>
    </submittedName>
</protein>
<dbReference type="RefSeq" id="XP_047759158.1">
    <property type="nucleotide sequence ID" value="XM_047907708.1"/>
</dbReference>
<keyword evidence="1" id="KW-0175">Coiled coil</keyword>
<feature type="coiled-coil region" evidence="1">
    <location>
        <begin position="23"/>
        <end position="50"/>
    </location>
</feature>
<gene>
    <name evidence="2" type="ORF">CLAFUR5_08560</name>
</gene>
<evidence type="ECO:0000256" key="1">
    <source>
        <dbReference type="SAM" id="Coils"/>
    </source>
</evidence>
<dbReference type="KEGG" id="ffu:CLAFUR5_08560"/>
<name>A0A9Q8P6G0_PASFU</name>
<reference evidence="2" key="1">
    <citation type="submission" date="2021-12" db="EMBL/GenBank/DDBJ databases">
        <authorList>
            <person name="Zaccaron A."/>
            <person name="Stergiopoulos I."/>
        </authorList>
    </citation>
    <scope>NUCLEOTIDE SEQUENCE</scope>
    <source>
        <strain evidence="2">Race5_Kim</strain>
    </source>
</reference>
<accession>A0A9Q8P6G0</accession>
<dbReference type="AlphaFoldDB" id="A0A9Q8P6G0"/>
<sequence length="184" mass="20796">MRDGRRADGRPKLLDPTSAYLQVAQHEHRLSELREEVRQATAALQSFANDYNSKLAEYLAFNGLDTHQTFAKLWQMNNGESSESEHARLSEDLNKSQRRYEGARRAVREVLKAHNTPSEVSLGPKTSDYITGPSAPEDAVRTALVRTPLTRIREWHANVANEAISAPDYLHVEHSTCSNEQSKR</sequence>